<dbReference type="HOGENOM" id="CLU_1806945_0_0_1"/>
<dbReference type="EMBL" id="KN833046">
    <property type="protein sequence ID" value="KIM75438.1"/>
    <property type="molecule type" value="Genomic_DNA"/>
</dbReference>
<accession>A0A0C3ANF4</accession>
<gene>
    <name evidence="2" type="ORF">PILCRDRAFT_13523</name>
</gene>
<dbReference type="OrthoDB" id="3069879at2759"/>
<sequence>MERSATWTHKKPTVQDIVGIYMSRSGYFNRSHKLFPKLSVTPGVSVIPEMLEWLEGKEDAPTQEAVWGDKKPSFAVLSDMLDLLEGKKKKKVTKGKGKKQVELSSHSEEEVVKGKGKGKAKAKKAKGGSKKTSGPSKSRQNDD</sequence>
<evidence type="ECO:0000256" key="1">
    <source>
        <dbReference type="SAM" id="MobiDB-lite"/>
    </source>
</evidence>
<feature type="compositionally biased region" description="Low complexity" evidence="1">
    <location>
        <begin position="130"/>
        <end position="143"/>
    </location>
</feature>
<evidence type="ECO:0000313" key="3">
    <source>
        <dbReference type="Proteomes" id="UP000054166"/>
    </source>
</evidence>
<protein>
    <submittedName>
        <fullName evidence="2">Uncharacterized protein</fullName>
    </submittedName>
</protein>
<evidence type="ECO:0000313" key="2">
    <source>
        <dbReference type="EMBL" id="KIM75438.1"/>
    </source>
</evidence>
<keyword evidence="3" id="KW-1185">Reference proteome</keyword>
<dbReference type="InParanoid" id="A0A0C3ANF4"/>
<feature type="region of interest" description="Disordered" evidence="1">
    <location>
        <begin position="88"/>
        <end position="143"/>
    </location>
</feature>
<proteinExistence type="predicted"/>
<dbReference type="AlphaFoldDB" id="A0A0C3ANF4"/>
<reference evidence="2 3" key="1">
    <citation type="submission" date="2014-04" db="EMBL/GenBank/DDBJ databases">
        <authorList>
            <consortium name="DOE Joint Genome Institute"/>
            <person name="Kuo A."/>
            <person name="Tarkka M."/>
            <person name="Buscot F."/>
            <person name="Kohler A."/>
            <person name="Nagy L.G."/>
            <person name="Floudas D."/>
            <person name="Copeland A."/>
            <person name="Barry K.W."/>
            <person name="Cichocki N."/>
            <person name="Veneault-Fourrey C."/>
            <person name="LaButti K."/>
            <person name="Lindquist E.A."/>
            <person name="Lipzen A."/>
            <person name="Lundell T."/>
            <person name="Morin E."/>
            <person name="Murat C."/>
            <person name="Sun H."/>
            <person name="Tunlid A."/>
            <person name="Henrissat B."/>
            <person name="Grigoriev I.V."/>
            <person name="Hibbett D.S."/>
            <person name="Martin F."/>
            <person name="Nordberg H.P."/>
            <person name="Cantor M.N."/>
            <person name="Hua S.X."/>
        </authorList>
    </citation>
    <scope>NUCLEOTIDE SEQUENCE [LARGE SCALE GENOMIC DNA]</scope>
    <source>
        <strain evidence="2 3">F 1598</strain>
    </source>
</reference>
<feature type="compositionally biased region" description="Basic and acidic residues" evidence="1">
    <location>
        <begin position="99"/>
        <end position="113"/>
    </location>
</feature>
<feature type="compositionally biased region" description="Basic residues" evidence="1">
    <location>
        <begin position="88"/>
        <end position="98"/>
    </location>
</feature>
<organism evidence="2 3">
    <name type="scientific">Piloderma croceum (strain F 1598)</name>
    <dbReference type="NCBI Taxonomy" id="765440"/>
    <lineage>
        <taxon>Eukaryota</taxon>
        <taxon>Fungi</taxon>
        <taxon>Dikarya</taxon>
        <taxon>Basidiomycota</taxon>
        <taxon>Agaricomycotina</taxon>
        <taxon>Agaricomycetes</taxon>
        <taxon>Agaricomycetidae</taxon>
        <taxon>Atheliales</taxon>
        <taxon>Atheliaceae</taxon>
        <taxon>Piloderma</taxon>
    </lineage>
</organism>
<name>A0A0C3ANF4_PILCF</name>
<dbReference type="Proteomes" id="UP000054166">
    <property type="component" value="Unassembled WGS sequence"/>
</dbReference>
<feature type="compositionally biased region" description="Basic residues" evidence="1">
    <location>
        <begin position="114"/>
        <end position="129"/>
    </location>
</feature>
<reference evidence="3" key="2">
    <citation type="submission" date="2015-01" db="EMBL/GenBank/DDBJ databases">
        <title>Evolutionary Origins and Diversification of the Mycorrhizal Mutualists.</title>
        <authorList>
            <consortium name="DOE Joint Genome Institute"/>
            <consortium name="Mycorrhizal Genomics Consortium"/>
            <person name="Kohler A."/>
            <person name="Kuo A."/>
            <person name="Nagy L.G."/>
            <person name="Floudas D."/>
            <person name="Copeland A."/>
            <person name="Barry K.W."/>
            <person name="Cichocki N."/>
            <person name="Veneault-Fourrey C."/>
            <person name="LaButti K."/>
            <person name="Lindquist E.A."/>
            <person name="Lipzen A."/>
            <person name="Lundell T."/>
            <person name="Morin E."/>
            <person name="Murat C."/>
            <person name="Riley R."/>
            <person name="Ohm R."/>
            <person name="Sun H."/>
            <person name="Tunlid A."/>
            <person name="Henrissat B."/>
            <person name="Grigoriev I.V."/>
            <person name="Hibbett D.S."/>
            <person name="Martin F."/>
        </authorList>
    </citation>
    <scope>NUCLEOTIDE SEQUENCE [LARGE SCALE GENOMIC DNA]</scope>
    <source>
        <strain evidence="3">F 1598</strain>
    </source>
</reference>